<evidence type="ECO:0000256" key="4">
    <source>
        <dbReference type="ARBA" id="ARBA00023239"/>
    </source>
</evidence>
<dbReference type="PANTHER" id="PTHR43500">
    <property type="entry name" value="CYSTATHIONINE BETA-LYASE-RELATED"/>
    <property type="match status" value="1"/>
</dbReference>
<dbReference type="EMBL" id="CP031417">
    <property type="protein sequence ID" value="AXK83852.1"/>
    <property type="molecule type" value="Genomic_DNA"/>
</dbReference>
<evidence type="ECO:0000256" key="1">
    <source>
        <dbReference type="ARBA" id="ARBA00001933"/>
    </source>
</evidence>
<evidence type="ECO:0000313" key="10">
    <source>
        <dbReference type="EMBL" id="AXK83852.1"/>
    </source>
</evidence>
<dbReference type="Pfam" id="PF01053">
    <property type="entry name" value="Cys_Met_Meta_PP"/>
    <property type="match status" value="1"/>
</dbReference>
<dbReference type="GO" id="GO:0019346">
    <property type="term" value="P:transsulfuration"/>
    <property type="evidence" value="ECO:0007669"/>
    <property type="project" value="InterPro"/>
</dbReference>
<dbReference type="PROSITE" id="PS00868">
    <property type="entry name" value="CYS_MET_METAB_PP"/>
    <property type="match status" value="1"/>
</dbReference>
<comment type="catalytic activity">
    <reaction evidence="7">
        <text>an S-substituted L-cysteine + H2O = a thiol + pyruvate + NH4(+)</text>
        <dbReference type="Rhea" id="RHEA:18121"/>
        <dbReference type="ChEBI" id="CHEBI:15361"/>
        <dbReference type="ChEBI" id="CHEBI:15377"/>
        <dbReference type="ChEBI" id="CHEBI:28938"/>
        <dbReference type="ChEBI" id="CHEBI:29256"/>
        <dbReference type="ChEBI" id="CHEBI:58717"/>
        <dbReference type="EC" id="4.4.1.13"/>
    </reaction>
</comment>
<proteinExistence type="inferred from homology"/>
<dbReference type="EC" id="4.4.1.8" evidence="10"/>
<dbReference type="InterPro" id="IPR006233">
    <property type="entry name" value="Cys_b_lyase_bac"/>
</dbReference>
<accession>A0A346A3V5</accession>
<dbReference type="KEGG" id="ptaw:DW352_04255"/>
<protein>
    <submittedName>
        <fullName evidence="10">Cystathionine beta-lyase</fullName>
        <ecNumber evidence="10">4.4.1.8</ecNumber>
    </submittedName>
</protein>
<dbReference type="Proteomes" id="UP000254889">
    <property type="component" value="Chromosome"/>
</dbReference>
<name>A0A346A3V5_9HYPH</name>
<evidence type="ECO:0000256" key="8">
    <source>
        <dbReference type="PIRSR" id="PIRSR001434-2"/>
    </source>
</evidence>
<dbReference type="OrthoDB" id="9790858at2"/>
<dbReference type="InterPro" id="IPR015422">
    <property type="entry name" value="PyrdxlP-dep_Trfase_small"/>
</dbReference>
<dbReference type="Gene3D" id="3.90.1150.10">
    <property type="entry name" value="Aspartate Aminotransferase, domain 1"/>
    <property type="match status" value="1"/>
</dbReference>
<dbReference type="Gene3D" id="3.40.640.10">
    <property type="entry name" value="Type I PLP-dependent aspartate aminotransferase-like (Major domain)"/>
    <property type="match status" value="1"/>
</dbReference>
<evidence type="ECO:0000256" key="7">
    <source>
        <dbReference type="ARBA" id="ARBA00047625"/>
    </source>
</evidence>
<keyword evidence="3 8" id="KW-0663">Pyridoxal phosphate</keyword>
<comment type="pathway">
    <text evidence="5">Amino-acid biosynthesis; L-methionine biosynthesis via de novo pathway; L-homocysteine from L-cystathionine: step 1/1.</text>
</comment>
<dbReference type="InterPro" id="IPR015424">
    <property type="entry name" value="PyrdxlP-dep_Trfase"/>
</dbReference>
<evidence type="ECO:0000256" key="9">
    <source>
        <dbReference type="RuleBase" id="RU362118"/>
    </source>
</evidence>
<dbReference type="RefSeq" id="WP_115694231.1">
    <property type="nucleotide sequence ID" value="NZ_CP031417.1"/>
</dbReference>
<sequence>MSKKPSTPIKPDTLLVNAGRDTKMSHGFINPPVYHASTLLYPTAEDQVAHRSRYQYGRRGTPTSEALEDALQAIEGESCAGVALLPSGLAAITSALLAVVGAGDHILVTDSVYRPTRTFCDTILKRMGVETTYYDPSIGAGIAALFKPNTKAVFTEAPGSQSFEVQDIPAIAKVAHEKGALVLTDNTWASPLYFRALDKGVDLSIQAGTKYIGGHSDIMFGCVSASAKAVKQLKDYVYTTGLCVGPDDMFLALRGLRTLSVRMKRHFESGLEIARWFEQRPEVLRVMHPALASDPGHVLWKRDFTGGCGLFSIALKPVDQKAVYAFMNELQLFGIGYSWGGFESLVISFDCDEYRTATKWSPGGPTLRFHIGLEDPADLIADLERGFAALKAAG</sequence>
<evidence type="ECO:0000256" key="5">
    <source>
        <dbReference type="ARBA" id="ARBA00046315"/>
    </source>
</evidence>
<evidence type="ECO:0000256" key="6">
    <source>
        <dbReference type="ARBA" id="ARBA00047517"/>
    </source>
</evidence>
<dbReference type="GO" id="GO:0030170">
    <property type="term" value="F:pyridoxal phosphate binding"/>
    <property type="evidence" value="ECO:0007669"/>
    <property type="project" value="InterPro"/>
</dbReference>
<dbReference type="FunFam" id="3.40.640.10:FF:000046">
    <property type="entry name" value="Cystathionine gamma-lyase"/>
    <property type="match status" value="1"/>
</dbReference>
<dbReference type="NCBIfam" id="TIGR01324">
    <property type="entry name" value="cysta_beta_ly_B"/>
    <property type="match status" value="1"/>
</dbReference>
<evidence type="ECO:0000313" key="11">
    <source>
        <dbReference type="Proteomes" id="UP000254889"/>
    </source>
</evidence>
<organism evidence="10 11">
    <name type="scientific">Pseudolabrys taiwanensis</name>
    <dbReference type="NCBI Taxonomy" id="331696"/>
    <lineage>
        <taxon>Bacteria</taxon>
        <taxon>Pseudomonadati</taxon>
        <taxon>Pseudomonadota</taxon>
        <taxon>Alphaproteobacteria</taxon>
        <taxon>Hyphomicrobiales</taxon>
        <taxon>Xanthobacteraceae</taxon>
        <taxon>Pseudolabrys</taxon>
    </lineage>
</organism>
<comment type="cofactor">
    <cofactor evidence="1 9">
        <name>pyridoxal 5'-phosphate</name>
        <dbReference type="ChEBI" id="CHEBI:597326"/>
    </cofactor>
</comment>
<gene>
    <name evidence="10" type="primary">metC</name>
    <name evidence="10" type="ORF">DW352_04255</name>
</gene>
<keyword evidence="11" id="KW-1185">Reference proteome</keyword>
<dbReference type="InterPro" id="IPR054542">
    <property type="entry name" value="Cys_met_metab_PP"/>
</dbReference>
<dbReference type="AlphaFoldDB" id="A0A346A3V5"/>
<dbReference type="InterPro" id="IPR000277">
    <property type="entry name" value="Cys/Met-Metab_PyrdxlP-dep_enz"/>
</dbReference>
<keyword evidence="4 10" id="KW-0456">Lyase</keyword>
<dbReference type="CDD" id="cd00614">
    <property type="entry name" value="CGS_like"/>
    <property type="match status" value="1"/>
</dbReference>
<evidence type="ECO:0000256" key="2">
    <source>
        <dbReference type="ARBA" id="ARBA00009077"/>
    </source>
</evidence>
<dbReference type="PANTHER" id="PTHR43500:SF1">
    <property type="entry name" value="CYSTATHIONINE BETA-LYASE-RELATED"/>
    <property type="match status" value="1"/>
</dbReference>
<comment type="similarity">
    <text evidence="2 9">Belongs to the trans-sulfuration enzymes family.</text>
</comment>
<dbReference type="InterPro" id="IPR015421">
    <property type="entry name" value="PyrdxlP-dep_Trfase_major"/>
</dbReference>
<reference evidence="10 11" key="1">
    <citation type="submission" date="2018-07" db="EMBL/GenBank/DDBJ databases">
        <authorList>
            <person name="Quirk P.G."/>
            <person name="Krulwich T.A."/>
        </authorList>
    </citation>
    <scope>NUCLEOTIDE SEQUENCE [LARGE SCALE GENOMIC DNA]</scope>
    <source>
        <strain evidence="10 11">CC-BB4</strain>
    </source>
</reference>
<dbReference type="PIRSF" id="PIRSF001434">
    <property type="entry name" value="CGS"/>
    <property type="match status" value="1"/>
</dbReference>
<evidence type="ECO:0000256" key="3">
    <source>
        <dbReference type="ARBA" id="ARBA00022898"/>
    </source>
</evidence>
<feature type="modified residue" description="N6-(pyridoxal phosphate)lysine" evidence="8">
    <location>
        <position position="210"/>
    </location>
</feature>
<dbReference type="GO" id="GO:0019450">
    <property type="term" value="P:L-cysteine catabolic process to pyruvate"/>
    <property type="evidence" value="ECO:0007669"/>
    <property type="project" value="TreeGrafter"/>
</dbReference>
<dbReference type="SUPFAM" id="SSF53383">
    <property type="entry name" value="PLP-dependent transferases"/>
    <property type="match status" value="1"/>
</dbReference>
<comment type="catalytic activity">
    <reaction evidence="6">
        <text>L,L-cystathionine + H2O = L-homocysteine + pyruvate + NH4(+)</text>
        <dbReference type="Rhea" id="RHEA:13965"/>
        <dbReference type="ChEBI" id="CHEBI:15361"/>
        <dbReference type="ChEBI" id="CHEBI:15377"/>
        <dbReference type="ChEBI" id="CHEBI:28938"/>
        <dbReference type="ChEBI" id="CHEBI:58161"/>
        <dbReference type="ChEBI" id="CHEBI:58199"/>
    </reaction>
</comment>
<dbReference type="GO" id="GO:0047804">
    <property type="term" value="F:cysteine-S-conjugate beta-lyase activity"/>
    <property type="evidence" value="ECO:0007669"/>
    <property type="project" value="UniProtKB-EC"/>
</dbReference>